<dbReference type="GO" id="GO:0005737">
    <property type="term" value="C:cytoplasm"/>
    <property type="evidence" value="ECO:0007669"/>
    <property type="project" value="UniProtKB-ARBA"/>
</dbReference>
<keyword evidence="1 4" id="KW-0689">Ribosomal protein</keyword>
<reference evidence="5" key="1">
    <citation type="submission" date="2017-09" db="EMBL/GenBank/DDBJ databases">
        <title>Depth-based differentiation of microbial function through sediment-hosted aquifers and enrichment of novel symbionts in the deep terrestrial subsurface.</title>
        <authorList>
            <person name="Probst A.J."/>
            <person name="Ladd B."/>
            <person name="Jarett J.K."/>
            <person name="Geller-Mcgrath D.E."/>
            <person name="Sieber C.M.K."/>
            <person name="Emerson J.B."/>
            <person name="Anantharaman K."/>
            <person name="Thomas B.C."/>
            <person name="Malmstrom R."/>
            <person name="Stieglmeier M."/>
            <person name="Klingl A."/>
            <person name="Woyke T."/>
            <person name="Ryan C.M."/>
            <person name="Banfield J.F."/>
        </authorList>
    </citation>
    <scope>NUCLEOTIDE SEQUENCE [LARGE SCALE GENOMIC DNA]</scope>
</reference>
<dbReference type="GO" id="GO:1990904">
    <property type="term" value="C:ribonucleoprotein complex"/>
    <property type="evidence" value="ECO:0007669"/>
    <property type="project" value="UniProtKB-KW"/>
</dbReference>
<gene>
    <name evidence="4" type="primary">rpsP</name>
    <name evidence="4" type="ORF">COX92_02320</name>
</gene>
<evidence type="ECO:0000313" key="4">
    <source>
        <dbReference type="EMBL" id="PIZ86898.1"/>
    </source>
</evidence>
<dbReference type="InterPro" id="IPR000307">
    <property type="entry name" value="Ribosomal_bS16"/>
</dbReference>
<dbReference type="Proteomes" id="UP000229166">
    <property type="component" value="Unassembled WGS sequence"/>
</dbReference>
<accession>A0A2M7UTZ1</accession>
<dbReference type="Gene3D" id="3.30.1320.10">
    <property type="match status" value="1"/>
</dbReference>
<dbReference type="GO" id="GO:0006412">
    <property type="term" value="P:translation"/>
    <property type="evidence" value="ECO:0007669"/>
    <property type="project" value="InterPro"/>
</dbReference>
<organism evidence="4 5">
    <name type="scientific">Candidatus Nealsonbacteria bacterium CG_4_10_14_0_2_um_filter_40_15</name>
    <dbReference type="NCBI Taxonomy" id="1974682"/>
    <lineage>
        <taxon>Bacteria</taxon>
        <taxon>Candidatus Nealsoniibacteriota</taxon>
    </lineage>
</organism>
<protein>
    <recommendedName>
        <fullName evidence="3">30S ribosomal protein S16</fullName>
    </recommendedName>
</protein>
<keyword evidence="2" id="KW-0687">Ribonucleoprotein</keyword>
<feature type="non-terminal residue" evidence="4">
    <location>
        <position position="50"/>
    </location>
</feature>
<evidence type="ECO:0000256" key="3">
    <source>
        <dbReference type="ARBA" id="ARBA00035310"/>
    </source>
</evidence>
<dbReference type="Pfam" id="PF00886">
    <property type="entry name" value="Ribosomal_S16"/>
    <property type="match status" value="1"/>
</dbReference>
<proteinExistence type="predicted"/>
<dbReference type="AlphaFoldDB" id="A0A2M7UTZ1"/>
<dbReference type="GO" id="GO:0005840">
    <property type="term" value="C:ribosome"/>
    <property type="evidence" value="ECO:0007669"/>
    <property type="project" value="UniProtKB-KW"/>
</dbReference>
<dbReference type="GO" id="GO:0003735">
    <property type="term" value="F:structural constituent of ribosome"/>
    <property type="evidence" value="ECO:0007669"/>
    <property type="project" value="InterPro"/>
</dbReference>
<evidence type="ECO:0000313" key="5">
    <source>
        <dbReference type="Proteomes" id="UP000229166"/>
    </source>
</evidence>
<evidence type="ECO:0000256" key="2">
    <source>
        <dbReference type="ARBA" id="ARBA00023274"/>
    </source>
</evidence>
<dbReference type="InterPro" id="IPR023803">
    <property type="entry name" value="Ribosomal_bS16_dom_sf"/>
</dbReference>
<evidence type="ECO:0000256" key="1">
    <source>
        <dbReference type="ARBA" id="ARBA00022980"/>
    </source>
</evidence>
<dbReference type="SUPFAM" id="SSF54565">
    <property type="entry name" value="Ribosomal protein S16"/>
    <property type="match status" value="1"/>
</dbReference>
<dbReference type="NCBIfam" id="TIGR00002">
    <property type="entry name" value="S16"/>
    <property type="match status" value="1"/>
</dbReference>
<sequence length="50" mass="5834">MLVIRFFRQGKKNQPSFKIVVTDKRKSSTGGRFVEDVGFYNPITKEKNLK</sequence>
<name>A0A2M7UTZ1_9BACT</name>
<comment type="caution">
    <text evidence="4">The sequence shown here is derived from an EMBL/GenBank/DDBJ whole genome shotgun (WGS) entry which is preliminary data.</text>
</comment>
<dbReference type="EMBL" id="PFOZ01000046">
    <property type="protein sequence ID" value="PIZ86898.1"/>
    <property type="molecule type" value="Genomic_DNA"/>
</dbReference>